<evidence type="ECO:0000256" key="5">
    <source>
        <dbReference type="ARBA" id="ARBA00023128"/>
    </source>
</evidence>
<organism evidence="9 10">
    <name type="scientific">Tigriopus californicus</name>
    <name type="common">Marine copepod</name>
    <dbReference type="NCBI Taxonomy" id="6832"/>
    <lineage>
        <taxon>Eukaryota</taxon>
        <taxon>Metazoa</taxon>
        <taxon>Ecdysozoa</taxon>
        <taxon>Arthropoda</taxon>
        <taxon>Crustacea</taxon>
        <taxon>Multicrustacea</taxon>
        <taxon>Hexanauplia</taxon>
        <taxon>Copepoda</taxon>
        <taxon>Harpacticoida</taxon>
        <taxon>Harpacticidae</taxon>
        <taxon>Tigriopus</taxon>
    </lineage>
</organism>
<dbReference type="EMBL" id="VCGU01000458">
    <property type="protein sequence ID" value="TRY63267.1"/>
    <property type="molecule type" value="Genomic_DNA"/>
</dbReference>
<evidence type="ECO:0000256" key="2">
    <source>
        <dbReference type="ARBA" id="ARBA00022692"/>
    </source>
</evidence>
<comment type="similarity">
    <text evidence="1 7">Belongs to the MICOS complex subunit Mic60 family.</text>
</comment>
<keyword evidence="6" id="KW-0472">Membrane</keyword>
<feature type="compositionally biased region" description="Low complexity" evidence="8">
    <location>
        <begin position="38"/>
        <end position="50"/>
    </location>
</feature>
<accession>A0A553NCV7</accession>
<reference evidence="9 10" key="1">
    <citation type="journal article" date="2018" name="Nat. Ecol. Evol.">
        <title>Genomic signatures of mitonuclear coevolution across populations of Tigriopus californicus.</title>
        <authorList>
            <person name="Barreto F.S."/>
            <person name="Watson E.T."/>
            <person name="Lima T.G."/>
            <person name="Willett C.S."/>
            <person name="Edmands S."/>
            <person name="Li W."/>
            <person name="Burton R.S."/>
        </authorList>
    </citation>
    <scope>NUCLEOTIDE SEQUENCE [LARGE SCALE GENOMIC DNA]</scope>
    <source>
        <strain evidence="9 10">San Diego</strain>
    </source>
</reference>
<evidence type="ECO:0000256" key="6">
    <source>
        <dbReference type="ARBA" id="ARBA00023136"/>
    </source>
</evidence>
<feature type="compositionally biased region" description="Polar residues" evidence="8">
    <location>
        <begin position="1"/>
        <end position="15"/>
    </location>
</feature>
<evidence type="ECO:0000256" key="3">
    <source>
        <dbReference type="ARBA" id="ARBA00022792"/>
    </source>
</evidence>
<dbReference type="PANTHER" id="PTHR15415:SF7">
    <property type="entry name" value="MICOS COMPLEX SUBUNIT MIC60"/>
    <property type="match status" value="1"/>
</dbReference>
<keyword evidence="4" id="KW-1133">Transmembrane helix</keyword>
<comment type="function">
    <text evidence="7">Component of the MICOS complex, a large protein complex of the mitochondrial inner membrane that plays crucial roles in the maintenance of crista junctions, inner membrane architecture, and formation of contact sites to the outer membrane.</text>
</comment>
<protein>
    <recommendedName>
        <fullName evidence="7">MICOS complex subunit MIC60</fullName>
    </recommendedName>
    <alternativeName>
        <fullName evidence="7">Mitofilin</fullName>
    </alternativeName>
</protein>
<dbReference type="GO" id="GO:0061617">
    <property type="term" value="C:MICOS complex"/>
    <property type="evidence" value="ECO:0007669"/>
    <property type="project" value="TreeGrafter"/>
</dbReference>
<evidence type="ECO:0000256" key="8">
    <source>
        <dbReference type="SAM" id="MobiDB-lite"/>
    </source>
</evidence>
<dbReference type="OMA" id="LEMEHEW"/>
<feature type="region of interest" description="Disordered" evidence="8">
    <location>
        <begin position="1"/>
        <end position="50"/>
    </location>
</feature>
<comment type="subcellular location">
    <subcellularLocation>
        <location evidence="7">Mitochondrion inner membrane</location>
        <topology evidence="7">Single-pass membrane protein</topology>
    </subcellularLocation>
</comment>
<keyword evidence="10" id="KW-1185">Reference proteome</keyword>
<gene>
    <name evidence="9" type="ORF">TCAL_14312</name>
</gene>
<feature type="region of interest" description="Disordered" evidence="8">
    <location>
        <begin position="94"/>
        <end position="199"/>
    </location>
</feature>
<evidence type="ECO:0000313" key="9">
    <source>
        <dbReference type="EMBL" id="TRY63267.1"/>
    </source>
</evidence>
<keyword evidence="2 7" id="KW-0812">Transmembrane</keyword>
<comment type="caution">
    <text evidence="9">The sequence shown here is derived from an EMBL/GenBank/DDBJ whole genome shotgun (WGS) entry which is preliminary data.</text>
</comment>
<proteinExistence type="inferred from homology"/>
<comment type="subunit">
    <text evidence="7">Component of the mitochondrial contact site and cristae organizing system (MICOS) complex.</text>
</comment>
<dbReference type="Proteomes" id="UP000318571">
    <property type="component" value="Chromosome 10"/>
</dbReference>
<evidence type="ECO:0000313" key="10">
    <source>
        <dbReference type="Proteomes" id="UP000318571"/>
    </source>
</evidence>
<dbReference type="GO" id="GO:0042407">
    <property type="term" value="P:cristae formation"/>
    <property type="evidence" value="ECO:0007669"/>
    <property type="project" value="TreeGrafter"/>
</dbReference>
<dbReference type="PANTHER" id="PTHR15415">
    <property type="entry name" value="MITOFILIN"/>
    <property type="match status" value="1"/>
</dbReference>
<name>A0A553NCV7_TIGCA</name>
<dbReference type="Pfam" id="PF09731">
    <property type="entry name" value="Mitofilin"/>
    <property type="match status" value="2"/>
</dbReference>
<keyword evidence="5 7" id="KW-0496">Mitochondrion</keyword>
<evidence type="ECO:0000256" key="7">
    <source>
        <dbReference type="RuleBase" id="RU363000"/>
    </source>
</evidence>
<dbReference type="AlphaFoldDB" id="A0A553NCV7"/>
<dbReference type="STRING" id="6832.A0A553NCV7"/>
<keyword evidence="3 7" id="KW-0999">Mitochondrion inner membrane</keyword>
<evidence type="ECO:0000256" key="1">
    <source>
        <dbReference type="ARBA" id="ARBA00010877"/>
    </source>
</evidence>
<dbReference type="OrthoDB" id="10261039at2759"/>
<dbReference type="InterPro" id="IPR019133">
    <property type="entry name" value="MIC60"/>
</dbReference>
<sequence>MFRSSSQTLSRSWLQRASPRHSPRPKTAVTPGRGQATGPSAPSPAKSGSGKVWIGLTLSSLAVVGGGVAYAGQDADFRRLAEETVPGASSLLSLALGQPDTPNQVGSAQVKPSLPVTTTPPSKKRSIPPVSEVKPKTETTGVAAPPAPPLEKPSFLNEKPPPEAPAPPIEPAKPPQPPPPPPAENAPEPAVAEPPAPQAGAIKAAPAVTREVPPEAPVDRESVRVGQDLHRRLGLLREEMESEMKHQLKRQSEAHTDHLTDALDVQRRELTRTFVRELDETLESATLKQREELAGIVGHLKGLQMALEARSSMDMAALEAQELWLACSSLEAALNDSQWLAEVRPLKRELDYIKDLLKTGVADEYVKTVMDAIPAPVADRGVFTESSIRERFLRVETMAKRTALMGEEGGSMVTYLLSYLQSLFILSPATTSMPSKFNEVQVDDLSTFDIVWLARAALDRGDLEQAVKYMNLLQGQPKLVAQDWIHEARILLETKQASRALILHAAAIGVEALPQRPK</sequence>
<evidence type="ECO:0000256" key="4">
    <source>
        <dbReference type="ARBA" id="ARBA00022989"/>
    </source>
</evidence>
<feature type="compositionally biased region" description="Pro residues" evidence="8">
    <location>
        <begin position="162"/>
        <end position="184"/>
    </location>
</feature>